<keyword evidence="4" id="KW-0547">Nucleotide-binding</keyword>
<dbReference type="RefSeq" id="WP_007631559.1">
    <property type="nucleotide sequence ID" value="NZ_CP143053.1"/>
</dbReference>
<dbReference type="AlphaFoldDB" id="A0A177LD48"/>
<dbReference type="PANTHER" id="PTHR42788">
    <property type="entry name" value="TAURINE IMPORT ATP-BINDING PROTEIN-RELATED"/>
    <property type="match status" value="1"/>
</dbReference>
<protein>
    <submittedName>
        <fullName evidence="8">ABC transporter ATP-binding protein</fullName>
    </submittedName>
    <submittedName>
        <fullName evidence="9">Putative ABC transport system ATP-binding protein</fullName>
    </submittedName>
</protein>
<dbReference type="InterPro" id="IPR003593">
    <property type="entry name" value="AAA+_ATPase"/>
</dbReference>
<reference evidence="11" key="2">
    <citation type="submission" date="2024-07" db="EMBL/GenBank/DDBJ databases">
        <title>Pseudomonas strain that inhibits Aeromonas fish pathogens.</title>
        <authorList>
            <person name="Wildschutte H."/>
        </authorList>
    </citation>
    <scope>NUCLEOTIDE SEQUENCE [LARGE SCALE GENOMIC DNA]</scope>
    <source>
        <strain evidence="11">n60</strain>
    </source>
</reference>
<dbReference type="InterPro" id="IPR003439">
    <property type="entry name" value="ABC_transporter-like_ATP-bd"/>
</dbReference>
<keyword evidence="11" id="KW-1185">Reference proteome</keyword>
<organism evidence="9 10">
    <name type="scientific">Dietzia cinnamea</name>
    <dbReference type="NCBI Taxonomy" id="321318"/>
    <lineage>
        <taxon>Bacteria</taxon>
        <taxon>Bacillati</taxon>
        <taxon>Actinomycetota</taxon>
        <taxon>Actinomycetes</taxon>
        <taxon>Mycobacteriales</taxon>
        <taxon>Dietziaceae</taxon>
        <taxon>Dietzia</taxon>
    </lineage>
</organism>
<keyword evidence="5 9" id="KW-0067">ATP-binding</keyword>
<comment type="subcellular location">
    <subcellularLocation>
        <location evidence="1">Cell membrane</location>
        <topology evidence="1">Peripheral membrane protein</topology>
    </subcellularLocation>
</comment>
<dbReference type="OrthoDB" id="9776369at2"/>
<dbReference type="GO" id="GO:0016887">
    <property type="term" value="F:ATP hydrolysis activity"/>
    <property type="evidence" value="ECO:0007669"/>
    <property type="project" value="InterPro"/>
</dbReference>
<evidence type="ECO:0000313" key="10">
    <source>
        <dbReference type="Proteomes" id="UP000295805"/>
    </source>
</evidence>
<dbReference type="SUPFAM" id="SSF52540">
    <property type="entry name" value="P-loop containing nucleoside triphosphate hydrolases"/>
    <property type="match status" value="1"/>
</dbReference>
<dbReference type="Gene3D" id="3.40.50.300">
    <property type="entry name" value="P-loop containing nucleotide triphosphate hydrolases"/>
    <property type="match status" value="1"/>
</dbReference>
<evidence type="ECO:0000313" key="11">
    <source>
        <dbReference type="Proteomes" id="UP001560293"/>
    </source>
</evidence>
<name>A0A177LD48_9ACTN</name>
<evidence type="ECO:0000256" key="2">
    <source>
        <dbReference type="ARBA" id="ARBA00022448"/>
    </source>
</evidence>
<dbReference type="EMBL" id="SMCX01000013">
    <property type="protein sequence ID" value="TCW23315.1"/>
    <property type="molecule type" value="Genomic_DNA"/>
</dbReference>
<evidence type="ECO:0000313" key="8">
    <source>
        <dbReference type="EMBL" id="MEX6463786.1"/>
    </source>
</evidence>
<evidence type="ECO:0000256" key="3">
    <source>
        <dbReference type="ARBA" id="ARBA00022475"/>
    </source>
</evidence>
<dbReference type="InterPro" id="IPR050166">
    <property type="entry name" value="ABC_transporter_ATP-bind"/>
</dbReference>
<evidence type="ECO:0000256" key="4">
    <source>
        <dbReference type="ARBA" id="ARBA00022741"/>
    </source>
</evidence>
<evidence type="ECO:0000256" key="6">
    <source>
        <dbReference type="ARBA" id="ARBA00023136"/>
    </source>
</evidence>
<reference evidence="8" key="3">
    <citation type="submission" date="2024-07" db="EMBL/GenBank/DDBJ databases">
        <authorList>
            <person name="Wildschutte H."/>
        </authorList>
    </citation>
    <scope>NUCLEOTIDE SEQUENCE</scope>
    <source>
        <strain evidence="8">N60</strain>
    </source>
</reference>
<dbReference type="GO" id="GO:0005886">
    <property type="term" value="C:plasma membrane"/>
    <property type="evidence" value="ECO:0007669"/>
    <property type="project" value="UniProtKB-SubCell"/>
</dbReference>
<evidence type="ECO:0000256" key="5">
    <source>
        <dbReference type="ARBA" id="ARBA00022840"/>
    </source>
</evidence>
<evidence type="ECO:0000259" key="7">
    <source>
        <dbReference type="PROSITE" id="PS50893"/>
    </source>
</evidence>
<dbReference type="SMART" id="SM00382">
    <property type="entry name" value="AAA"/>
    <property type="match status" value="1"/>
</dbReference>
<dbReference type="GO" id="GO:0005524">
    <property type="term" value="F:ATP binding"/>
    <property type="evidence" value="ECO:0007669"/>
    <property type="project" value="UniProtKB-KW"/>
</dbReference>
<comment type="caution">
    <text evidence="9">The sequence shown here is derived from an EMBL/GenBank/DDBJ whole genome shotgun (WGS) entry which is preliminary data.</text>
</comment>
<feature type="domain" description="ABC transporter" evidence="7">
    <location>
        <begin position="2"/>
        <end position="249"/>
    </location>
</feature>
<dbReference type="EMBL" id="JBFTEZ010000002">
    <property type="protein sequence ID" value="MEX6463786.1"/>
    <property type="molecule type" value="Genomic_DNA"/>
</dbReference>
<sequence length="263" mass="28560">MLSVTGVSKTFFPGTANERRALNDLTLTLGEGDFVTVIGSNGAGKSTLLNAVSGKLPVDTGAIDIDGVRVNRLPDHKRAKYIGRVFQDPLAGTAPNLTIEENLSLALLRGQRRGLGRGLSKKRRGRFGEQLAMLELGLEDRLTAKVGLLSGGQRQALSLLMAGFTQPRIMLLDEHTAALDPQRAELVTSITERIVREGGLTTLMVTHNMEQAIRLGNRLIMMHEGRIVYEADDATKSKLTVQDLLREFTNIKGATLSDQAFLG</sequence>
<evidence type="ECO:0000313" key="9">
    <source>
        <dbReference type="EMBL" id="TCW23315.1"/>
    </source>
</evidence>
<dbReference type="InterPro" id="IPR027417">
    <property type="entry name" value="P-loop_NTPase"/>
</dbReference>
<dbReference type="Pfam" id="PF00005">
    <property type="entry name" value="ABC_tran"/>
    <property type="match status" value="1"/>
</dbReference>
<reference evidence="9 10" key="1">
    <citation type="submission" date="2019-03" db="EMBL/GenBank/DDBJ databases">
        <title>Root nodule microbial communities of legume samples collected from USA, Mexico and Botswana.</title>
        <authorList>
            <person name="Hirsch A."/>
        </authorList>
    </citation>
    <scope>NUCLEOTIDE SEQUENCE [LARGE SCALE GENOMIC DNA]</scope>
    <source>
        <strain evidence="9 10">55</strain>
    </source>
</reference>
<dbReference type="PROSITE" id="PS50893">
    <property type="entry name" value="ABC_TRANSPORTER_2"/>
    <property type="match status" value="1"/>
</dbReference>
<keyword evidence="6" id="KW-0472">Membrane</keyword>
<keyword evidence="2" id="KW-0813">Transport</keyword>
<proteinExistence type="predicted"/>
<gene>
    <name evidence="8" type="ORF">AB6N35_05340</name>
    <name evidence="9" type="ORF">EDD19_1135</name>
</gene>
<dbReference type="Proteomes" id="UP001560293">
    <property type="component" value="Unassembled WGS sequence"/>
</dbReference>
<evidence type="ECO:0000256" key="1">
    <source>
        <dbReference type="ARBA" id="ARBA00004202"/>
    </source>
</evidence>
<accession>A0A177LD48</accession>
<dbReference type="PANTHER" id="PTHR42788:SF7">
    <property type="entry name" value="NITRATE ABC TRANSPORTER ATP-BINDING PROTEIN"/>
    <property type="match status" value="1"/>
</dbReference>
<dbReference type="GeneID" id="89532084"/>
<dbReference type="Proteomes" id="UP000295805">
    <property type="component" value="Unassembled WGS sequence"/>
</dbReference>
<keyword evidence="3" id="KW-1003">Cell membrane</keyword>